<dbReference type="GO" id="GO:0003677">
    <property type="term" value="F:DNA binding"/>
    <property type="evidence" value="ECO:0007669"/>
    <property type="project" value="InterPro"/>
</dbReference>
<feature type="domain" description="HTH LytTR-type" evidence="3">
    <location>
        <begin position="133"/>
        <end position="235"/>
    </location>
</feature>
<dbReference type="InterPro" id="IPR011006">
    <property type="entry name" value="CheY-like_superfamily"/>
</dbReference>
<keyword evidence="5" id="KW-1185">Reference proteome</keyword>
<dbReference type="GO" id="GO:0000156">
    <property type="term" value="F:phosphorelay response regulator activity"/>
    <property type="evidence" value="ECO:0007669"/>
    <property type="project" value="InterPro"/>
</dbReference>
<dbReference type="SUPFAM" id="SSF52172">
    <property type="entry name" value="CheY-like"/>
    <property type="match status" value="1"/>
</dbReference>
<evidence type="ECO:0000313" key="5">
    <source>
        <dbReference type="Proteomes" id="UP000468581"/>
    </source>
</evidence>
<dbReference type="AlphaFoldDB" id="A0A6P0UPK4"/>
<gene>
    <name evidence="4" type="ORF">GWK08_02475</name>
</gene>
<organism evidence="4 5">
    <name type="scientific">Leptobacterium flavescens</name>
    <dbReference type="NCBI Taxonomy" id="472055"/>
    <lineage>
        <taxon>Bacteria</taxon>
        <taxon>Pseudomonadati</taxon>
        <taxon>Bacteroidota</taxon>
        <taxon>Flavobacteriia</taxon>
        <taxon>Flavobacteriales</taxon>
        <taxon>Flavobacteriaceae</taxon>
        <taxon>Leptobacterium</taxon>
    </lineage>
</organism>
<dbReference type="InterPro" id="IPR007492">
    <property type="entry name" value="LytTR_DNA-bd_dom"/>
</dbReference>
<dbReference type="Gene3D" id="3.40.50.2300">
    <property type="match status" value="1"/>
</dbReference>
<dbReference type="EMBL" id="JAABOO010000001">
    <property type="protein sequence ID" value="NER12296.1"/>
    <property type="molecule type" value="Genomic_DNA"/>
</dbReference>
<dbReference type="RefSeq" id="WP_163605324.1">
    <property type="nucleotide sequence ID" value="NZ_JAABOO010000001.1"/>
</dbReference>
<dbReference type="Proteomes" id="UP000468581">
    <property type="component" value="Unassembled WGS sequence"/>
</dbReference>
<dbReference type="Pfam" id="PF00072">
    <property type="entry name" value="Response_reg"/>
    <property type="match status" value="1"/>
</dbReference>
<reference evidence="4 5" key="1">
    <citation type="submission" date="2020-01" db="EMBL/GenBank/DDBJ databases">
        <title>Leptobacterium flavescens.</title>
        <authorList>
            <person name="Wang G."/>
        </authorList>
    </citation>
    <scope>NUCLEOTIDE SEQUENCE [LARGE SCALE GENOMIC DNA]</scope>
    <source>
        <strain evidence="4 5">KCTC 22160</strain>
    </source>
</reference>
<dbReference type="SMART" id="SM00850">
    <property type="entry name" value="LytTR"/>
    <property type="match status" value="1"/>
</dbReference>
<dbReference type="PROSITE" id="PS50930">
    <property type="entry name" value="HTH_LYTTR"/>
    <property type="match status" value="1"/>
</dbReference>
<feature type="domain" description="Response regulatory" evidence="2">
    <location>
        <begin position="4"/>
        <end position="123"/>
    </location>
</feature>
<comment type="caution">
    <text evidence="4">The sequence shown here is derived from an EMBL/GenBank/DDBJ whole genome shotgun (WGS) entry which is preliminary data.</text>
</comment>
<sequence>MKYSYVIIDDDEKAVDDLRAVLKNFPNYYCRGVASDEAAAIDLILEQMPKIIFLEVEVPGIYNDKCGFSLLGELKHYLKELPDIFVLTKTADYAIQAIKNDVSDYILKPTNVGEFRRSLLRYEKKKVDGPETICIKSYGDYRFIEIADVEFLKADNNCTDFFMKNGNKISAFKTLKYFEQTLPENFVRIHNSYIINTNRVSRIHFGKSKCSFKSSEQLVPFSRSYKKNVESIKNVMNRKSVIEF</sequence>
<dbReference type="PANTHER" id="PTHR37299">
    <property type="entry name" value="TRANSCRIPTIONAL REGULATOR-RELATED"/>
    <property type="match status" value="1"/>
</dbReference>
<dbReference type="InterPro" id="IPR046947">
    <property type="entry name" value="LytR-like"/>
</dbReference>
<dbReference type="PROSITE" id="PS50110">
    <property type="entry name" value="RESPONSE_REGULATORY"/>
    <property type="match status" value="1"/>
</dbReference>
<accession>A0A6P0UPK4</accession>
<evidence type="ECO:0000259" key="3">
    <source>
        <dbReference type="PROSITE" id="PS50930"/>
    </source>
</evidence>
<proteinExistence type="predicted"/>
<dbReference type="Pfam" id="PF04397">
    <property type="entry name" value="LytTR"/>
    <property type="match status" value="1"/>
</dbReference>
<evidence type="ECO:0000256" key="1">
    <source>
        <dbReference type="PROSITE-ProRule" id="PRU00169"/>
    </source>
</evidence>
<dbReference type="Gene3D" id="2.40.50.1020">
    <property type="entry name" value="LytTr DNA-binding domain"/>
    <property type="match status" value="1"/>
</dbReference>
<evidence type="ECO:0000259" key="2">
    <source>
        <dbReference type="PROSITE" id="PS50110"/>
    </source>
</evidence>
<comment type="caution">
    <text evidence="1">Lacks conserved residue(s) required for the propagation of feature annotation.</text>
</comment>
<dbReference type="InterPro" id="IPR001789">
    <property type="entry name" value="Sig_transdc_resp-reg_receiver"/>
</dbReference>
<dbReference type="PANTHER" id="PTHR37299:SF1">
    <property type="entry name" value="STAGE 0 SPORULATION PROTEIN A HOMOLOG"/>
    <property type="match status" value="1"/>
</dbReference>
<protein>
    <submittedName>
        <fullName evidence="4">Response regulator</fullName>
    </submittedName>
</protein>
<name>A0A6P0UPK4_9FLAO</name>
<evidence type="ECO:0000313" key="4">
    <source>
        <dbReference type="EMBL" id="NER12296.1"/>
    </source>
</evidence>